<dbReference type="InterPro" id="IPR025906">
    <property type="entry name" value="YjfB_motility"/>
</dbReference>
<sequence length="62" mass="6231">MDVSAASAASLTDLQTQAALLVQRKALDLAASSAAQLIEALPSPPAAPDPDATVGRNVDVFV</sequence>
<keyword evidence="2" id="KW-1185">Reference proteome</keyword>
<protein>
    <submittedName>
        <fullName evidence="1">Motility protein</fullName>
    </submittedName>
</protein>
<dbReference type="AlphaFoldDB" id="A0A944H749"/>
<evidence type="ECO:0000313" key="1">
    <source>
        <dbReference type="EMBL" id="MBT0960848.1"/>
    </source>
</evidence>
<dbReference type="RefSeq" id="WP_214360599.1">
    <property type="nucleotide sequence ID" value="NZ_JAEKFT010000005.1"/>
</dbReference>
<reference evidence="2" key="1">
    <citation type="journal article" date="2022" name="ISME J.">
        <title>Genetic and phylogenetic analysis of dissimilatory iodate-reducing bacteria identifies potential niches across the world's oceans.</title>
        <authorList>
            <person name="Reyes-Umana V."/>
            <person name="Henning Z."/>
            <person name="Lee K."/>
            <person name="Barnum T.P."/>
            <person name="Coates J.D."/>
        </authorList>
    </citation>
    <scope>NUCLEOTIDE SEQUENCE [LARGE SCALE GENOMIC DNA]</scope>
    <source>
        <strain evidence="2">IR12</strain>
    </source>
</reference>
<comment type="caution">
    <text evidence="1">The sequence shown here is derived from an EMBL/GenBank/DDBJ whole genome shotgun (WGS) entry which is preliminary data.</text>
</comment>
<organism evidence="1 2">
    <name type="scientific">Denitromonas iodatirespirans</name>
    <dbReference type="NCBI Taxonomy" id="2795389"/>
    <lineage>
        <taxon>Bacteria</taxon>
        <taxon>Pseudomonadati</taxon>
        <taxon>Pseudomonadota</taxon>
        <taxon>Betaproteobacteria</taxon>
        <taxon>Rhodocyclales</taxon>
        <taxon>Zoogloeaceae</taxon>
        <taxon>Denitromonas</taxon>
    </lineage>
</organism>
<dbReference type="Pfam" id="PF14070">
    <property type="entry name" value="YjfB_motility"/>
    <property type="match status" value="1"/>
</dbReference>
<accession>A0A944H749</accession>
<dbReference type="EMBL" id="JAEKFT010000005">
    <property type="protein sequence ID" value="MBT0960848.1"/>
    <property type="molecule type" value="Genomic_DNA"/>
</dbReference>
<gene>
    <name evidence="1" type="ORF">I8J34_06620</name>
</gene>
<proteinExistence type="predicted"/>
<dbReference type="Proteomes" id="UP000694660">
    <property type="component" value="Unassembled WGS sequence"/>
</dbReference>
<evidence type="ECO:0000313" key="2">
    <source>
        <dbReference type="Proteomes" id="UP000694660"/>
    </source>
</evidence>
<name>A0A944H749_DENI1</name>